<dbReference type="RefSeq" id="WP_128129197.1">
    <property type="nucleotide sequence ID" value="NZ_JACOOH010000003.1"/>
</dbReference>
<name>A0ABR7CYU0_9BACT</name>
<feature type="transmembrane region" description="Helical" evidence="1">
    <location>
        <begin position="6"/>
        <end position="24"/>
    </location>
</feature>
<protein>
    <submittedName>
        <fullName evidence="3">Orotate phosphoribosyltransferase</fullName>
    </submittedName>
</protein>
<dbReference type="Gene3D" id="3.40.50.2020">
    <property type="match status" value="1"/>
</dbReference>
<keyword evidence="4" id="KW-1185">Reference proteome</keyword>
<keyword evidence="3" id="KW-0808">Transferase</keyword>
<dbReference type="InterPro" id="IPR029057">
    <property type="entry name" value="PRTase-like"/>
</dbReference>
<reference evidence="3 4" key="1">
    <citation type="submission" date="2020-08" db="EMBL/GenBank/DDBJ databases">
        <title>Genome public.</title>
        <authorList>
            <person name="Liu C."/>
            <person name="Sun Q."/>
        </authorList>
    </citation>
    <scope>NUCLEOTIDE SEQUENCE [LARGE SCALE GENOMIC DNA]</scope>
    <source>
        <strain evidence="3 4">NSJ-56</strain>
    </source>
</reference>
<evidence type="ECO:0000313" key="3">
    <source>
        <dbReference type="EMBL" id="MBC5620843.1"/>
    </source>
</evidence>
<dbReference type="InterPro" id="IPR000836">
    <property type="entry name" value="PRTase_dom"/>
</dbReference>
<proteinExistence type="predicted"/>
<keyword evidence="1" id="KW-1133">Transmembrane helix</keyword>
<dbReference type="GO" id="GO:0016757">
    <property type="term" value="F:glycosyltransferase activity"/>
    <property type="evidence" value="ECO:0007669"/>
    <property type="project" value="UniProtKB-KW"/>
</dbReference>
<accession>A0ABR7CYU0</accession>
<dbReference type="SUPFAM" id="SSF53271">
    <property type="entry name" value="PRTase-like"/>
    <property type="match status" value="1"/>
</dbReference>
<feature type="domain" description="Phosphoribosyltransferase" evidence="2">
    <location>
        <begin position="193"/>
        <end position="250"/>
    </location>
</feature>
<organism evidence="3 4">
    <name type="scientific">Butyricimonas hominis</name>
    <dbReference type="NCBI Taxonomy" id="2763032"/>
    <lineage>
        <taxon>Bacteria</taxon>
        <taxon>Pseudomonadati</taxon>
        <taxon>Bacteroidota</taxon>
        <taxon>Bacteroidia</taxon>
        <taxon>Bacteroidales</taxon>
        <taxon>Odoribacteraceae</taxon>
        <taxon>Butyricimonas</taxon>
    </lineage>
</organism>
<evidence type="ECO:0000256" key="1">
    <source>
        <dbReference type="SAM" id="Phobius"/>
    </source>
</evidence>
<dbReference type="Proteomes" id="UP000646484">
    <property type="component" value="Unassembled WGS sequence"/>
</dbReference>
<dbReference type="EMBL" id="JACOOH010000003">
    <property type="protein sequence ID" value="MBC5620843.1"/>
    <property type="molecule type" value="Genomic_DNA"/>
</dbReference>
<keyword evidence="1" id="KW-0812">Transmembrane</keyword>
<evidence type="ECO:0000259" key="2">
    <source>
        <dbReference type="Pfam" id="PF00156"/>
    </source>
</evidence>
<comment type="caution">
    <text evidence="3">The sequence shown here is derived from an EMBL/GenBank/DDBJ whole genome shotgun (WGS) entry which is preliminary data.</text>
</comment>
<keyword evidence="1" id="KW-0472">Membrane</keyword>
<gene>
    <name evidence="3" type="ORF">H8S64_07020</name>
</gene>
<sequence length="278" mass="32585">MLARLVFTLLCVLVCILFYVIGFWRKKAGDAAFAAARTAIDEKERDQYCRLSVLAGNRNACRMFFFSHTDIYENHQPLKPYSFRGMKVTFYGYYYPARHEKLLSNRQRMFCHALFRFKDGEIHGVRFFKSCMEAQHLEEENLHVMFMPCSSREKYIRRFRRLDEYISTHCPQMTSGLNDVVITGTRESLHKMKGGKKRILKRNYSITGDVEGKNIVIVDDVMTTGQSVSEYKKEIERHGGRVTAAIFYGKTVEVPPLFLLRMHVLYIQVKCLLKTRKR</sequence>
<evidence type="ECO:0000313" key="4">
    <source>
        <dbReference type="Proteomes" id="UP000646484"/>
    </source>
</evidence>
<dbReference type="CDD" id="cd06223">
    <property type="entry name" value="PRTases_typeI"/>
    <property type="match status" value="1"/>
</dbReference>
<dbReference type="Pfam" id="PF00156">
    <property type="entry name" value="Pribosyltran"/>
    <property type="match status" value="1"/>
</dbReference>
<keyword evidence="3" id="KW-0328">Glycosyltransferase</keyword>